<evidence type="ECO:0000313" key="15">
    <source>
        <dbReference type="Proteomes" id="UP000440367"/>
    </source>
</evidence>
<name>A0A6A3VTY4_9STRA</name>
<dbReference type="Proteomes" id="UP000441208">
    <property type="component" value="Unassembled WGS sequence"/>
</dbReference>
<evidence type="ECO:0000313" key="8">
    <source>
        <dbReference type="EMBL" id="KAE9181401.1"/>
    </source>
</evidence>
<evidence type="ECO:0000313" key="9">
    <source>
        <dbReference type="EMBL" id="KAE9216727.1"/>
    </source>
</evidence>
<evidence type="ECO:0000313" key="18">
    <source>
        <dbReference type="Proteomes" id="UP000460718"/>
    </source>
</evidence>
<dbReference type="Proteomes" id="UP000476176">
    <property type="component" value="Unassembled WGS sequence"/>
</dbReference>
<dbReference type="Proteomes" id="UP000460718">
    <property type="component" value="Unassembled WGS sequence"/>
</dbReference>
<dbReference type="Proteomes" id="UP000486351">
    <property type="component" value="Unassembled WGS sequence"/>
</dbReference>
<dbReference type="Proteomes" id="UP000429523">
    <property type="component" value="Unassembled WGS sequence"/>
</dbReference>
<evidence type="ECO:0000313" key="10">
    <source>
        <dbReference type="EMBL" id="KAE9281113.1"/>
    </source>
</evidence>
<dbReference type="Proteomes" id="UP000437068">
    <property type="component" value="Unassembled WGS sequence"/>
</dbReference>
<evidence type="ECO:0000313" key="21">
    <source>
        <dbReference type="Proteomes" id="UP000488956"/>
    </source>
</evidence>
<dbReference type="Proteomes" id="UP000440732">
    <property type="component" value="Unassembled WGS sequence"/>
</dbReference>
<dbReference type="Proteomes" id="UP000433483">
    <property type="component" value="Unassembled WGS sequence"/>
</dbReference>
<dbReference type="EMBL" id="QXGE01002530">
    <property type="protein sequence ID" value="KAE9281113.1"/>
    <property type="molecule type" value="Genomic_DNA"/>
</dbReference>
<evidence type="ECO:0000256" key="1">
    <source>
        <dbReference type="SAM" id="SignalP"/>
    </source>
</evidence>
<evidence type="ECO:0000313" key="11">
    <source>
        <dbReference type="EMBL" id="KAE9336156.1"/>
    </source>
</evidence>
<dbReference type="EMBL" id="QXGD01003037">
    <property type="protein sequence ID" value="KAE9181401.1"/>
    <property type="molecule type" value="Genomic_DNA"/>
</dbReference>
<organism evidence="7 13">
    <name type="scientific">Phytophthora fragariae</name>
    <dbReference type="NCBI Taxonomy" id="53985"/>
    <lineage>
        <taxon>Eukaryota</taxon>
        <taxon>Sar</taxon>
        <taxon>Stramenopiles</taxon>
        <taxon>Oomycota</taxon>
        <taxon>Peronosporomycetes</taxon>
        <taxon>Peronosporales</taxon>
        <taxon>Peronosporaceae</taxon>
        <taxon>Phytophthora</taxon>
    </lineage>
</organism>
<dbReference type="EMBL" id="QXGB01003017">
    <property type="protein sequence ID" value="KAE9173344.1"/>
    <property type="molecule type" value="Genomic_DNA"/>
</dbReference>
<proteinExistence type="predicted"/>
<evidence type="ECO:0000313" key="14">
    <source>
        <dbReference type="Proteomes" id="UP000437068"/>
    </source>
</evidence>
<evidence type="ECO:0000313" key="16">
    <source>
        <dbReference type="Proteomes" id="UP000440732"/>
    </source>
</evidence>
<evidence type="ECO:0000313" key="6">
    <source>
        <dbReference type="EMBL" id="KAE9141966.1"/>
    </source>
</evidence>
<evidence type="ECO:0000313" key="20">
    <source>
        <dbReference type="Proteomes" id="UP000486351"/>
    </source>
</evidence>
<accession>A0A6A3VTY4</accession>
<evidence type="ECO:0000313" key="19">
    <source>
        <dbReference type="Proteomes" id="UP000476176"/>
    </source>
</evidence>
<sequence length="61" mass="6461">MPPTCCRCLSPAGACCRRLMSVLSLLAARVCCHHCRSATPRLVPAQSISCRSLLLPAAVAH</sequence>
<evidence type="ECO:0000313" key="13">
    <source>
        <dbReference type="Proteomes" id="UP000433483"/>
    </source>
</evidence>
<dbReference type="EMBL" id="QXFY01000765">
    <property type="protein sequence ID" value="KAE9336156.1"/>
    <property type="molecule type" value="Genomic_DNA"/>
</dbReference>
<comment type="caution">
    <text evidence="7">The sequence shown here is derived from an EMBL/GenBank/DDBJ whole genome shotgun (WGS) entry which is preliminary data.</text>
</comment>
<feature type="signal peptide" evidence="1">
    <location>
        <begin position="1"/>
        <end position="32"/>
    </location>
</feature>
<evidence type="ECO:0000313" key="5">
    <source>
        <dbReference type="EMBL" id="KAE9105148.1"/>
    </source>
</evidence>
<keyword evidence="1" id="KW-0732">Signal</keyword>
<evidence type="ECO:0000313" key="3">
    <source>
        <dbReference type="EMBL" id="KAE9003823.1"/>
    </source>
</evidence>
<evidence type="ECO:0000313" key="2">
    <source>
        <dbReference type="EMBL" id="KAE8938080.1"/>
    </source>
</evidence>
<evidence type="ECO:0000313" key="7">
    <source>
        <dbReference type="EMBL" id="KAE9173344.1"/>
    </source>
</evidence>
<dbReference type="EMBL" id="QXFZ01000776">
    <property type="protein sequence ID" value="KAE9105148.1"/>
    <property type="molecule type" value="Genomic_DNA"/>
</dbReference>
<dbReference type="Proteomes" id="UP000488956">
    <property type="component" value="Unassembled WGS sequence"/>
</dbReference>
<keyword evidence="13" id="KW-1185">Reference proteome</keyword>
<dbReference type="EMBL" id="QXFX01002534">
    <property type="protein sequence ID" value="KAE9076080.1"/>
    <property type="molecule type" value="Genomic_DNA"/>
</dbReference>
<dbReference type="EMBL" id="QXFW01000751">
    <property type="protein sequence ID" value="KAE9003823.1"/>
    <property type="molecule type" value="Genomic_DNA"/>
</dbReference>
<dbReference type="Proteomes" id="UP000440367">
    <property type="component" value="Unassembled WGS sequence"/>
</dbReference>
<evidence type="ECO:0000313" key="17">
    <source>
        <dbReference type="Proteomes" id="UP000441208"/>
    </source>
</evidence>
<feature type="chain" id="PRO_5036166380" evidence="1">
    <location>
        <begin position="33"/>
        <end position="61"/>
    </location>
</feature>
<evidence type="ECO:0000313" key="12">
    <source>
        <dbReference type="Proteomes" id="UP000429523"/>
    </source>
</evidence>
<reference evidence="12 13" key="1">
    <citation type="submission" date="2018-08" db="EMBL/GenBank/DDBJ databases">
        <title>Genomic investigation of the strawberry pathogen Phytophthora fragariae indicates pathogenicity is determined by transcriptional variation in three key races.</title>
        <authorList>
            <person name="Adams T.M."/>
            <person name="Armitage A.D."/>
            <person name="Sobczyk M.K."/>
            <person name="Bates H.J."/>
            <person name="Dunwell J.M."/>
            <person name="Nellist C.F."/>
            <person name="Harrison R.J."/>
        </authorList>
    </citation>
    <scope>NUCLEOTIDE SEQUENCE [LARGE SCALE GENOMIC DNA]</scope>
    <source>
        <strain evidence="10 14">A4</strain>
        <strain evidence="8 15">BC-1</strain>
        <strain evidence="9 19">BC-23</strain>
        <strain evidence="7 13">NOV-27</strain>
        <strain evidence="6 16">NOV-5</strain>
        <strain evidence="5 17">NOV-71</strain>
        <strain evidence="11 20">NOV-77</strain>
        <strain evidence="2 12">NOV-9</strain>
        <strain evidence="4 21">ONT-3</strain>
        <strain evidence="3 18">SCRP245</strain>
    </source>
</reference>
<dbReference type="EMBL" id="QXGA01000744">
    <property type="protein sequence ID" value="KAE9141966.1"/>
    <property type="molecule type" value="Genomic_DNA"/>
</dbReference>
<dbReference type="EMBL" id="QXGC01000913">
    <property type="protein sequence ID" value="KAE9216727.1"/>
    <property type="molecule type" value="Genomic_DNA"/>
</dbReference>
<gene>
    <name evidence="10" type="ORF">PF001_g23923</name>
    <name evidence="8" type="ORF">PF002_g27281</name>
    <name evidence="9" type="ORF">PF004_g14371</name>
    <name evidence="7" type="ORF">PF005_g26312</name>
    <name evidence="6" type="ORF">PF006_g12889</name>
    <name evidence="5" type="ORF">PF007_g13797</name>
    <name evidence="11" type="ORF">PF008_g13159</name>
    <name evidence="2" type="ORF">PF009_g12025</name>
    <name evidence="4" type="ORF">PF010_g24046</name>
    <name evidence="3" type="ORF">PF011_g12739</name>
</gene>
<protein>
    <submittedName>
        <fullName evidence="7">Uncharacterized protein</fullName>
    </submittedName>
</protein>
<evidence type="ECO:0000313" key="4">
    <source>
        <dbReference type="EMBL" id="KAE9076080.1"/>
    </source>
</evidence>
<dbReference type="EMBL" id="QXGF01000586">
    <property type="protein sequence ID" value="KAE8938080.1"/>
    <property type="molecule type" value="Genomic_DNA"/>
</dbReference>
<dbReference type="AlphaFoldDB" id="A0A6A3VTY4"/>